<accession>A0A8J3VP63</accession>
<name>A0A8J3VP63_9ACTN</name>
<dbReference type="Proteomes" id="UP000642748">
    <property type="component" value="Unassembled WGS sequence"/>
</dbReference>
<evidence type="ECO:0000256" key="1">
    <source>
        <dbReference type="SAM" id="MobiDB-lite"/>
    </source>
</evidence>
<protein>
    <submittedName>
        <fullName evidence="2">Uncharacterized protein</fullName>
    </submittedName>
</protein>
<dbReference type="EMBL" id="BONZ01000015">
    <property type="protein sequence ID" value="GIH13632.1"/>
    <property type="molecule type" value="Genomic_DNA"/>
</dbReference>
<evidence type="ECO:0000313" key="2">
    <source>
        <dbReference type="EMBL" id="GIH13632.1"/>
    </source>
</evidence>
<gene>
    <name evidence="2" type="ORF">Raf01_18040</name>
</gene>
<sequence length="81" mass="8694">MYAVARRQPPPAYILGAFVGFGSSEPVRKPADRLRRAQAATGGVVGSPGYNTGIRANPRLAERRLDPGSLDQRSANRLLTC</sequence>
<feature type="compositionally biased region" description="Polar residues" evidence="1">
    <location>
        <begin position="71"/>
        <end position="81"/>
    </location>
</feature>
<proteinExistence type="predicted"/>
<comment type="caution">
    <text evidence="2">The sequence shown here is derived from an EMBL/GenBank/DDBJ whole genome shotgun (WGS) entry which is preliminary data.</text>
</comment>
<evidence type="ECO:0000313" key="3">
    <source>
        <dbReference type="Proteomes" id="UP000642748"/>
    </source>
</evidence>
<dbReference type="AlphaFoldDB" id="A0A8J3VP63"/>
<keyword evidence="3" id="KW-1185">Reference proteome</keyword>
<feature type="region of interest" description="Disordered" evidence="1">
    <location>
        <begin position="60"/>
        <end position="81"/>
    </location>
</feature>
<reference evidence="2" key="1">
    <citation type="submission" date="2021-01" db="EMBL/GenBank/DDBJ databases">
        <title>Whole genome shotgun sequence of Rugosimonospora africana NBRC 104875.</title>
        <authorList>
            <person name="Komaki H."/>
            <person name="Tamura T."/>
        </authorList>
    </citation>
    <scope>NUCLEOTIDE SEQUENCE</scope>
    <source>
        <strain evidence="2">NBRC 104875</strain>
    </source>
</reference>
<organism evidence="2 3">
    <name type="scientific">Rugosimonospora africana</name>
    <dbReference type="NCBI Taxonomy" id="556532"/>
    <lineage>
        <taxon>Bacteria</taxon>
        <taxon>Bacillati</taxon>
        <taxon>Actinomycetota</taxon>
        <taxon>Actinomycetes</taxon>
        <taxon>Micromonosporales</taxon>
        <taxon>Micromonosporaceae</taxon>
        <taxon>Rugosimonospora</taxon>
    </lineage>
</organism>